<keyword evidence="3" id="KW-1185">Reference proteome</keyword>
<proteinExistence type="predicted"/>
<sequence length="115" mass="13640">MKLKLKKNWTTEQTALQRSITSFLRDTVKLNEFKIALNNRFQALQDLLKKEGTTMEDNWRGIKETLTSTCQEVLDHKKHHHKEWIFMETPDKIQERKNKKTAIDDSRTLAEKVKA</sequence>
<gene>
    <name evidence="2" type="ORF">SCUD_LOCUS10908</name>
</gene>
<evidence type="ECO:0000313" key="4">
    <source>
        <dbReference type="WBParaSite" id="SCUD_0001090801-mRNA-1"/>
    </source>
</evidence>
<dbReference type="WBParaSite" id="SCUD_0001090801-mRNA-1">
    <property type="protein sequence ID" value="SCUD_0001090801-mRNA-1"/>
    <property type="gene ID" value="SCUD_0001090801"/>
</dbReference>
<dbReference type="AlphaFoldDB" id="A0A183K7D1"/>
<reference evidence="4" key="1">
    <citation type="submission" date="2016-06" db="UniProtKB">
        <authorList>
            <consortium name="WormBaseParasite"/>
        </authorList>
    </citation>
    <scope>IDENTIFICATION</scope>
</reference>
<name>A0A183K7D1_9TREM</name>
<accession>A0A183K7D1</accession>
<organism evidence="4">
    <name type="scientific">Schistosoma curassoni</name>
    <dbReference type="NCBI Taxonomy" id="6186"/>
    <lineage>
        <taxon>Eukaryota</taxon>
        <taxon>Metazoa</taxon>
        <taxon>Spiralia</taxon>
        <taxon>Lophotrochozoa</taxon>
        <taxon>Platyhelminthes</taxon>
        <taxon>Trematoda</taxon>
        <taxon>Digenea</taxon>
        <taxon>Strigeidida</taxon>
        <taxon>Schistosomatoidea</taxon>
        <taxon>Schistosomatidae</taxon>
        <taxon>Schistosoma</taxon>
    </lineage>
</organism>
<feature type="region of interest" description="Disordered" evidence="1">
    <location>
        <begin position="96"/>
        <end position="115"/>
    </location>
</feature>
<protein>
    <submittedName>
        <fullName evidence="2 4">Uncharacterized protein</fullName>
    </submittedName>
</protein>
<evidence type="ECO:0000313" key="2">
    <source>
        <dbReference type="EMBL" id="VDP42090.1"/>
    </source>
</evidence>
<evidence type="ECO:0000313" key="3">
    <source>
        <dbReference type="Proteomes" id="UP000279833"/>
    </source>
</evidence>
<dbReference type="EMBL" id="UZAK01034070">
    <property type="protein sequence ID" value="VDP42090.1"/>
    <property type="molecule type" value="Genomic_DNA"/>
</dbReference>
<evidence type="ECO:0000256" key="1">
    <source>
        <dbReference type="SAM" id="MobiDB-lite"/>
    </source>
</evidence>
<dbReference type="Proteomes" id="UP000279833">
    <property type="component" value="Unassembled WGS sequence"/>
</dbReference>
<reference evidence="2 3" key="2">
    <citation type="submission" date="2018-11" db="EMBL/GenBank/DDBJ databases">
        <authorList>
            <consortium name="Pathogen Informatics"/>
        </authorList>
    </citation>
    <scope>NUCLEOTIDE SEQUENCE [LARGE SCALE GENOMIC DNA]</scope>
    <source>
        <strain evidence="2">Dakar</strain>
        <strain evidence="3">Dakar, Senegal</strain>
    </source>
</reference>